<dbReference type="Pfam" id="PF01965">
    <property type="entry name" value="DJ-1_PfpI"/>
    <property type="match status" value="1"/>
</dbReference>
<evidence type="ECO:0000313" key="4">
    <source>
        <dbReference type="Proteomes" id="UP000186795"/>
    </source>
</evidence>
<dbReference type="InterPro" id="IPR002818">
    <property type="entry name" value="DJ-1/PfpI"/>
</dbReference>
<reference evidence="4" key="1">
    <citation type="submission" date="2017-01" db="EMBL/GenBank/DDBJ databases">
        <authorList>
            <person name="Varghese N."/>
            <person name="Submissions S."/>
        </authorList>
    </citation>
    <scope>NUCLEOTIDE SEQUENCE [LARGE SCALE GENOMIC DNA]</scope>
    <source>
        <strain evidence="4">DSM 45196</strain>
    </source>
</reference>
<feature type="domain" description="DJ-1/PfpI" evidence="2">
    <location>
        <begin position="2"/>
        <end position="179"/>
    </location>
</feature>
<dbReference type="PROSITE" id="PS51276">
    <property type="entry name" value="PEPTIDASE_C56_PFPI"/>
    <property type="match status" value="1"/>
</dbReference>
<evidence type="ECO:0000313" key="3">
    <source>
        <dbReference type="EMBL" id="SIS78774.1"/>
    </source>
</evidence>
<dbReference type="InterPro" id="IPR006286">
    <property type="entry name" value="C56_PfpI-like"/>
</dbReference>
<evidence type="ECO:0000259" key="2">
    <source>
        <dbReference type="Pfam" id="PF01965"/>
    </source>
</evidence>
<gene>
    <name evidence="3" type="ORF">SAMN05421790_10564</name>
</gene>
<comment type="similarity">
    <text evidence="1">Belongs to the peptidase C56 family.</text>
</comment>
<name>A0A1N7LY86_9BACL</name>
<dbReference type="SUPFAM" id="SSF52317">
    <property type="entry name" value="Class I glutamine amidotransferase-like"/>
    <property type="match status" value="1"/>
</dbReference>
<dbReference type="InterPro" id="IPR029062">
    <property type="entry name" value="Class_I_gatase-like"/>
</dbReference>
<organism evidence="3 4">
    <name type="scientific">Kroppenstedtia eburnea</name>
    <dbReference type="NCBI Taxonomy" id="714067"/>
    <lineage>
        <taxon>Bacteria</taxon>
        <taxon>Bacillati</taxon>
        <taxon>Bacillota</taxon>
        <taxon>Bacilli</taxon>
        <taxon>Bacillales</taxon>
        <taxon>Thermoactinomycetaceae</taxon>
        <taxon>Kroppenstedtia</taxon>
    </lineage>
</organism>
<dbReference type="Proteomes" id="UP000186795">
    <property type="component" value="Unassembled WGS sequence"/>
</dbReference>
<dbReference type="AlphaFoldDB" id="A0A1N7LY86"/>
<dbReference type="OrthoDB" id="9792284at2"/>
<dbReference type="CDD" id="cd03169">
    <property type="entry name" value="GATase1_PfpI_1"/>
    <property type="match status" value="1"/>
</dbReference>
<evidence type="ECO:0000256" key="1">
    <source>
        <dbReference type="ARBA" id="ARBA00008542"/>
    </source>
</evidence>
<protein>
    <submittedName>
        <fullName evidence="3">Protease I</fullName>
    </submittedName>
</protein>
<dbReference type="NCBIfam" id="TIGR01382">
    <property type="entry name" value="PfpI"/>
    <property type="match status" value="1"/>
</dbReference>
<accession>A0A1N7LY86</accession>
<dbReference type="PANTHER" id="PTHR42733">
    <property type="entry name" value="DJ-1 PROTEIN"/>
    <property type="match status" value="1"/>
</dbReference>
<dbReference type="GO" id="GO:0006508">
    <property type="term" value="P:proteolysis"/>
    <property type="evidence" value="ECO:0007669"/>
    <property type="project" value="UniProtKB-KW"/>
</dbReference>
<keyword evidence="3" id="KW-0378">Hydrolase</keyword>
<dbReference type="GO" id="GO:0008233">
    <property type="term" value="F:peptidase activity"/>
    <property type="evidence" value="ECO:0007669"/>
    <property type="project" value="UniProtKB-KW"/>
</dbReference>
<keyword evidence="3" id="KW-0645">Protease</keyword>
<keyword evidence="4" id="KW-1185">Reference proteome</keyword>
<dbReference type="PANTHER" id="PTHR42733:SF2">
    <property type="entry name" value="DJ-1_THIJ_PFPI FAMILY PROTEIN"/>
    <property type="match status" value="1"/>
</dbReference>
<dbReference type="Gene3D" id="3.40.50.880">
    <property type="match status" value="1"/>
</dbReference>
<sequence>MAKVLILTGDAVEALEVFYPYYRLLEEGHEVTIAAPKKKKLQTVVHDFEPHMETFTEKFAYGLDADASFAEVNPAEFDGLIIPGGRAPEHIRMHEKVPEIVTHFFTANKPVGAICHAALVFDVVPEAVQGREMTAFTTCRPEVERAGATYIDKNLHVEGNLVSGHAWPDLPGFMKEFLKLLSK</sequence>
<proteinExistence type="inferred from homology"/>
<dbReference type="EMBL" id="FTOD01000005">
    <property type="protein sequence ID" value="SIS78774.1"/>
    <property type="molecule type" value="Genomic_DNA"/>
</dbReference>